<dbReference type="Pfam" id="PF17804">
    <property type="entry name" value="TSP_NTD"/>
    <property type="match status" value="1"/>
</dbReference>
<evidence type="ECO:0000313" key="7">
    <source>
        <dbReference type="Proteomes" id="UP000005938"/>
    </source>
</evidence>
<dbReference type="InterPro" id="IPR005151">
    <property type="entry name" value="Tail-specific_protease"/>
</dbReference>
<dbReference type="InterPro" id="IPR020992">
    <property type="entry name" value="Tail_Prtase_C"/>
</dbReference>
<name>I0WG38_9FLAO</name>
<dbReference type="eggNOG" id="COG0793">
    <property type="taxonomic scope" value="Bacteria"/>
</dbReference>
<dbReference type="GO" id="GO:0004175">
    <property type="term" value="F:endopeptidase activity"/>
    <property type="evidence" value="ECO:0007669"/>
    <property type="project" value="TreeGrafter"/>
</dbReference>
<evidence type="ECO:0000256" key="1">
    <source>
        <dbReference type="ARBA" id="ARBA00022670"/>
    </source>
</evidence>
<dbReference type="OrthoDB" id="9812068at2"/>
<dbReference type="Proteomes" id="UP000005938">
    <property type="component" value="Unassembled WGS sequence"/>
</dbReference>
<keyword evidence="4" id="KW-0732">Signal</keyword>
<dbReference type="AlphaFoldDB" id="I0WG38"/>
<dbReference type="Pfam" id="PF03572">
    <property type="entry name" value="Peptidase_S41"/>
    <property type="match status" value="1"/>
</dbReference>
<dbReference type="EMBL" id="AJJU01000005">
    <property type="protein sequence ID" value="EID75354.1"/>
    <property type="molecule type" value="Genomic_DNA"/>
</dbReference>
<dbReference type="RefSeq" id="WP_008238574.1">
    <property type="nucleotide sequence ID" value="NZ_AJJU01000005.1"/>
</dbReference>
<proteinExistence type="predicted"/>
<dbReference type="PANTHER" id="PTHR32060">
    <property type="entry name" value="TAIL-SPECIFIC PROTEASE"/>
    <property type="match status" value="1"/>
</dbReference>
<dbReference type="GO" id="GO:0008236">
    <property type="term" value="F:serine-type peptidase activity"/>
    <property type="evidence" value="ECO:0007669"/>
    <property type="project" value="UniProtKB-KW"/>
</dbReference>
<feature type="domain" description="Tail specific protease" evidence="5">
    <location>
        <begin position="319"/>
        <end position="521"/>
    </location>
</feature>
<dbReference type="PANTHER" id="PTHR32060:SF22">
    <property type="entry name" value="CARBOXYL-TERMINAL-PROCESSING PEPTIDASE 3, CHLOROPLASTIC"/>
    <property type="match status" value="1"/>
</dbReference>
<dbReference type="GO" id="GO:0007165">
    <property type="term" value="P:signal transduction"/>
    <property type="evidence" value="ECO:0007669"/>
    <property type="project" value="TreeGrafter"/>
</dbReference>
<keyword evidence="7" id="KW-1185">Reference proteome</keyword>
<keyword evidence="3" id="KW-0720">Serine protease</keyword>
<dbReference type="STRING" id="946077.W5A_06316"/>
<feature type="chain" id="PRO_5003636111" evidence="4">
    <location>
        <begin position="20"/>
        <end position="675"/>
    </location>
</feature>
<dbReference type="InterPro" id="IPR029045">
    <property type="entry name" value="ClpP/crotonase-like_dom_sf"/>
</dbReference>
<accession>I0WG38</accession>
<dbReference type="GO" id="GO:0030288">
    <property type="term" value="C:outer membrane-bounded periplasmic space"/>
    <property type="evidence" value="ECO:0007669"/>
    <property type="project" value="TreeGrafter"/>
</dbReference>
<evidence type="ECO:0000313" key="6">
    <source>
        <dbReference type="EMBL" id="EID75354.1"/>
    </source>
</evidence>
<evidence type="ECO:0000259" key="5">
    <source>
        <dbReference type="SMART" id="SM00245"/>
    </source>
</evidence>
<dbReference type="SUPFAM" id="SSF52096">
    <property type="entry name" value="ClpP/crotonase"/>
    <property type="match status" value="1"/>
</dbReference>
<keyword evidence="1 6" id="KW-0645">Protease</keyword>
<dbReference type="GO" id="GO:0006508">
    <property type="term" value="P:proteolysis"/>
    <property type="evidence" value="ECO:0007669"/>
    <property type="project" value="UniProtKB-KW"/>
</dbReference>
<feature type="signal peptide" evidence="4">
    <location>
        <begin position="1"/>
        <end position="19"/>
    </location>
</feature>
<evidence type="ECO:0000256" key="4">
    <source>
        <dbReference type="SAM" id="SignalP"/>
    </source>
</evidence>
<dbReference type="SMART" id="SM00245">
    <property type="entry name" value="TSPc"/>
    <property type="match status" value="1"/>
</dbReference>
<comment type="caution">
    <text evidence="6">The sequence shown here is derived from an EMBL/GenBank/DDBJ whole genome shotgun (WGS) entry which is preliminary data.</text>
</comment>
<reference evidence="6 7" key="1">
    <citation type="journal article" date="2012" name="J. Bacteriol.">
        <title>Genome Sequence of the Halotolerant Bacterium Imtechella halotolerans K1T.</title>
        <authorList>
            <person name="Kumar S."/>
            <person name="Vikram S."/>
            <person name="Subramanian S."/>
            <person name="Raghava G.P."/>
            <person name="Pinnaka A.K."/>
        </authorList>
    </citation>
    <scope>NUCLEOTIDE SEQUENCE [LARGE SCALE GENOMIC DNA]</scope>
    <source>
        <strain evidence="6 7">K1</strain>
    </source>
</reference>
<sequence>MHHFRITFFFLVFSLFAKAQDSITFCQTLHNSHQLIQYYHIKPKPINDTLSQWVFNRFLNNLDPEYMYFTNGEVNKLAQHKNQLDDYIISAECSFITEFQNSYVNALERSLRIVRAIQPESLDFSGKDSITFNHPGNAYYEESEEDLTLIWLKKIRFLIIQHYLDSESKTPFENEKNIISHQVIQEELCQLEEKLELAQKSSSIVENQFLYAFTNYFDPHTSYFNNADKSSFEESVYDDYETTGLYFERTNGKVYVSYIQPGSSAWKLNSFEAGDEILRLASEQEVLELGCVSDETFANFIYNPSHKQITFSVKKINTSEVRHISVVKERTQVIENVIDSYLLKGNPTIGYIKLNSFYTSDEFGKGCANDFKDALMALEPQNLEALILDLRNNGGGSMDEAAKLVSLLINKGPISILNHKNNDKKVIRDFNSGRIFDNPLIVLVNEETASASEYTAAALQDHSAAIIIGTPTFGKGTSQQLFYIGKDEGSMGYVKITSEKMYRINGTTFQQQGVVPDISIVSLFSNLKNAERNYNNSIPPDTIIKNTYFKSPAPLNLTAVSKKSEARQKSQSEFQIIRQINDSLVRLSTQKQVYPLSMVGMLKRKTAYDKIWELSDQTTSPTKGFTIEYSKEMEKKLKHNEELSKQYTLKVKELNEDFQLIETYRIITDFLEEKK</sequence>
<protein>
    <submittedName>
        <fullName evidence="6">Carboxyl-terminal protease</fullName>
    </submittedName>
</protein>
<dbReference type="InterPro" id="IPR040573">
    <property type="entry name" value="TSP_N"/>
</dbReference>
<keyword evidence="2" id="KW-0378">Hydrolase</keyword>
<dbReference type="MEROPS" id="S41.001"/>
<dbReference type="Gene3D" id="3.90.226.10">
    <property type="entry name" value="2-enoyl-CoA Hydratase, Chain A, domain 1"/>
    <property type="match status" value="1"/>
</dbReference>
<organism evidence="6 7">
    <name type="scientific">Imtechella halotolerans K1</name>
    <dbReference type="NCBI Taxonomy" id="946077"/>
    <lineage>
        <taxon>Bacteria</taxon>
        <taxon>Pseudomonadati</taxon>
        <taxon>Bacteroidota</taxon>
        <taxon>Flavobacteriia</taxon>
        <taxon>Flavobacteriales</taxon>
        <taxon>Flavobacteriaceae</taxon>
        <taxon>Imtechella</taxon>
    </lineage>
</organism>
<dbReference type="InterPro" id="IPR004447">
    <property type="entry name" value="Peptidase_S41A"/>
</dbReference>
<evidence type="ECO:0000256" key="3">
    <source>
        <dbReference type="ARBA" id="ARBA00022825"/>
    </source>
</evidence>
<dbReference type="Pfam" id="PF11818">
    <property type="entry name" value="DUF3340"/>
    <property type="match status" value="1"/>
</dbReference>
<gene>
    <name evidence="6" type="ORF">W5A_06316</name>
</gene>
<dbReference type="CDD" id="cd07560">
    <property type="entry name" value="Peptidase_S41_CPP"/>
    <property type="match status" value="1"/>
</dbReference>
<evidence type="ECO:0000256" key="2">
    <source>
        <dbReference type="ARBA" id="ARBA00022801"/>
    </source>
</evidence>